<evidence type="ECO:0008006" key="4">
    <source>
        <dbReference type="Google" id="ProtNLM"/>
    </source>
</evidence>
<feature type="transmembrane region" description="Helical" evidence="1">
    <location>
        <begin position="37"/>
        <end position="57"/>
    </location>
</feature>
<reference evidence="2 3" key="1">
    <citation type="submission" date="2020-04" db="EMBL/GenBank/DDBJ databases">
        <authorList>
            <person name="Klaysubun C."/>
            <person name="Duangmal K."/>
            <person name="Lipun K."/>
        </authorList>
    </citation>
    <scope>NUCLEOTIDE SEQUENCE [LARGE SCALE GENOMIC DNA]</scope>
    <source>
        <strain evidence="2 3">K10HN5</strain>
    </source>
</reference>
<evidence type="ECO:0000313" key="2">
    <source>
        <dbReference type="EMBL" id="NMI00546.1"/>
    </source>
</evidence>
<organism evidence="2 3">
    <name type="scientific">Pseudonocardia acidicola</name>
    <dbReference type="NCBI Taxonomy" id="2724939"/>
    <lineage>
        <taxon>Bacteria</taxon>
        <taxon>Bacillati</taxon>
        <taxon>Actinomycetota</taxon>
        <taxon>Actinomycetes</taxon>
        <taxon>Pseudonocardiales</taxon>
        <taxon>Pseudonocardiaceae</taxon>
        <taxon>Pseudonocardia</taxon>
    </lineage>
</organism>
<keyword evidence="1" id="KW-1133">Transmembrane helix</keyword>
<feature type="transmembrane region" description="Helical" evidence="1">
    <location>
        <begin position="6"/>
        <end position="25"/>
    </location>
</feature>
<dbReference type="EMBL" id="JAAXLA010000059">
    <property type="protein sequence ID" value="NMI00546.1"/>
    <property type="molecule type" value="Genomic_DNA"/>
</dbReference>
<name>A0ABX1SHI9_9PSEU</name>
<sequence length="98" mass="9705">MAAAYLPVIGGYWLSLVAIVAFAIAGSRVGTARATHLHGACAALGSYLLVLPLVLWLPTGHTGVGVPQILTTAVAAVAVGAIAGIFAGRRRDATAAGA</sequence>
<feature type="transmembrane region" description="Helical" evidence="1">
    <location>
        <begin position="69"/>
        <end position="88"/>
    </location>
</feature>
<evidence type="ECO:0000256" key="1">
    <source>
        <dbReference type="SAM" id="Phobius"/>
    </source>
</evidence>
<keyword evidence="1" id="KW-0812">Transmembrane</keyword>
<keyword evidence="3" id="KW-1185">Reference proteome</keyword>
<evidence type="ECO:0000313" key="3">
    <source>
        <dbReference type="Proteomes" id="UP000820669"/>
    </source>
</evidence>
<gene>
    <name evidence="2" type="ORF">HF526_25025</name>
</gene>
<dbReference type="RefSeq" id="WP_169384019.1">
    <property type="nucleotide sequence ID" value="NZ_JAAXLA010000059.1"/>
</dbReference>
<protein>
    <recommendedName>
        <fullName evidence="4">SPW repeat-containing protein</fullName>
    </recommendedName>
</protein>
<proteinExistence type="predicted"/>
<comment type="caution">
    <text evidence="2">The sequence shown here is derived from an EMBL/GenBank/DDBJ whole genome shotgun (WGS) entry which is preliminary data.</text>
</comment>
<accession>A0ABX1SHI9</accession>
<dbReference type="Proteomes" id="UP000820669">
    <property type="component" value="Unassembled WGS sequence"/>
</dbReference>
<keyword evidence="1" id="KW-0472">Membrane</keyword>